<dbReference type="Gene3D" id="3.40.250.10">
    <property type="entry name" value="Rhodanese-like domain"/>
    <property type="match status" value="2"/>
</dbReference>
<evidence type="ECO:0000256" key="1">
    <source>
        <dbReference type="ARBA" id="ARBA00022679"/>
    </source>
</evidence>
<dbReference type="Pfam" id="PF00581">
    <property type="entry name" value="Rhodanese"/>
    <property type="match status" value="2"/>
</dbReference>
<accession>A0A1C7DB28</accession>
<dbReference type="InterPro" id="IPR045078">
    <property type="entry name" value="TST/MPST-like"/>
</dbReference>
<dbReference type="SUPFAM" id="SSF52821">
    <property type="entry name" value="Rhodanese/Cell cycle control phosphatase"/>
    <property type="match status" value="2"/>
</dbReference>
<feature type="domain" description="Rhodanese" evidence="3">
    <location>
        <begin position="15"/>
        <end position="132"/>
    </location>
</feature>
<dbReference type="PANTHER" id="PTHR11364:SF27">
    <property type="entry name" value="SULFURTRANSFERASE"/>
    <property type="match status" value="1"/>
</dbReference>
<evidence type="ECO:0000313" key="5">
    <source>
        <dbReference type="Proteomes" id="UP000092698"/>
    </source>
</evidence>
<dbReference type="SMART" id="SM00450">
    <property type="entry name" value="RHOD"/>
    <property type="match status" value="2"/>
</dbReference>
<dbReference type="PROSITE" id="PS50206">
    <property type="entry name" value="RHODANESE_3"/>
    <property type="match status" value="2"/>
</dbReference>
<dbReference type="AlphaFoldDB" id="A0A1C7DB28"/>
<dbReference type="FunFam" id="3.40.250.10:FF:000001">
    <property type="entry name" value="Sulfurtransferase"/>
    <property type="match status" value="1"/>
</dbReference>
<keyword evidence="5" id="KW-1185">Reference proteome</keyword>
<name>A0A1C7DB28_9SPHN</name>
<proteinExistence type="predicted"/>
<dbReference type="EC" id="2.8.1.2" evidence="4"/>
<dbReference type="GO" id="GO:0016784">
    <property type="term" value="F:3-mercaptopyruvate sulfurtransferase activity"/>
    <property type="evidence" value="ECO:0007669"/>
    <property type="project" value="UniProtKB-EC"/>
</dbReference>
<dbReference type="OrthoDB" id="9781034at2"/>
<evidence type="ECO:0000256" key="2">
    <source>
        <dbReference type="ARBA" id="ARBA00022737"/>
    </source>
</evidence>
<dbReference type="PROSITE" id="PS00380">
    <property type="entry name" value="RHODANESE_1"/>
    <property type="match status" value="1"/>
</dbReference>
<dbReference type="InterPro" id="IPR001763">
    <property type="entry name" value="Rhodanese-like_dom"/>
</dbReference>
<dbReference type="RefSeq" id="WP_067788684.1">
    <property type="nucleotide sequence ID" value="NZ_CP016545.1"/>
</dbReference>
<gene>
    <name evidence="4" type="primary">sseA</name>
    <name evidence="4" type="ORF">A6F65_02238</name>
</gene>
<dbReference type="KEGG" id="anh:A6F65_02238"/>
<dbReference type="InterPro" id="IPR036873">
    <property type="entry name" value="Rhodanese-like_dom_sf"/>
</dbReference>
<dbReference type="CDD" id="cd01448">
    <property type="entry name" value="TST_Repeat_1"/>
    <property type="match status" value="1"/>
</dbReference>
<keyword evidence="2" id="KW-0677">Repeat</keyword>
<dbReference type="EMBL" id="CP016545">
    <property type="protein sequence ID" value="ANU08521.1"/>
    <property type="molecule type" value="Genomic_DNA"/>
</dbReference>
<dbReference type="PANTHER" id="PTHR11364">
    <property type="entry name" value="THIOSULFATE SULFERTANSFERASE"/>
    <property type="match status" value="1"/>
</dbReference>
<evidence type="ECO:0000313" key="4">
    <source>
        <dbReference type="EMBL" id="ANU08521.1"/>
    </source>
</evidence>
<protein>
    <submittedName>
        <fullName evidence="4">3-mercaptopyruvate sulfurtransferase</fullName>
        <ecNumber evidence="4">2.8.1.2</ecNumber>
    </submittedName>
</protein>
<sequence>MGPLVTTQWLADNLGAADLSVIDASMHLPTAGREARPEFEAGHIPGARFLDMASFTDPASDVPSALPDAASFAARMQIMGVTHQSRVVFYDDSDIHPSARAWFIARMHGMTQVAVLDGGLAKWRAEGRAVETGPAASATGDIAPSPGPGTVRSKQDMLANLSSGAEQVVDARGAARFTGESGDFRGGVAEGHIPGSRNLPHGLLFNPDNTFKDETGLRAAFADAGIDLERPLVATCGSGVTASVVLFAAHMLGKDDTALYDGSWSEWGADPDTPKATGAAS</sequence>
<dbReference type="Proteomes" id="UP000092698">
    <property type="component" value="Chromosome"/>
</dbReference>
<reference evidence="4 5" key="1">
    <citation type="submission" date="2016-07" db="EMBL/GenBank/DDBJ databases">
        <title>Complete genome sequence of Altererythrobacter namhicola JCM 16345T, containing esterase-encoding genes.</title>
        <authorList>
            <person name="Cheng H."/>
            <person name="Wu Y.-H."/>
            <person name="Jian S.-L."/>
            <person name="Huo Y.-Y."/>
            <person name="Wang C.-S."/>
            <person name="Xu X.-W."/>
        </authorList>
    </citation>
    <scope>NUCLEOTIDE SEQUENCE [LARGE SCALE GENOMIC DNA]</scope>
    <source>
        <strain evidence="4 5">JCM 16345</strain>
    </source>
</reference>
<keyword evidence="4" id="KW-0670">Pyruvate</keyword>
<dbReference type="STRING" id="645517.A6F65_02238"/>
<organism evidence="4 5">
    <name type="scientific">Paraurantiacibacter namhicola</name>
    <dbReference type="NCBI Taxonomy" id="645517"/>
    <lineage>
        <taxon>Bacteria</taxon>
        <taxon>Pseudomonadati</taxon>
        <taxon>Pseudomonadota</taxon>
        <taxon>Alphaproteobacteria</taxon>
        <taxon>Sphingomonadales</taxon>
        <taxon>Erythrobacteraceae</taxon>
        <taxon>Paraurantiacibacter</taxon>
    </lineage>
</organism>
<dbReference type="GO" id="GO:0004792">
    <property type="term" value="F:thiosulfate-cyanide sulfurtransferase activity"/>
    <property type="evidence" value="ECO:0007669"/>
    <property type="project" value="InterPro"/>
</dbReference>
<evidence type="ECO:0000259" key="3">
    <source>
        <dbReference type="PROSITE" id="PS50206"/>
    </source>
</evidence>
<dbReference type="CDD" id="cd01449">
    <property type="entry name" value="TST_Repeat_2"/>
    <property type="match status" value="1"/>
</dbReference>
<keyword evidence="1 4" id="KW-0808">Transferase</keyword>
<dbReference type="InterPro" id="IPR001307">
    <property type="entry name" value="Thiosulphate_STrfase_CS"/>
</dbReference>
<feature type="domain" description="Rhodanese" evidence="3">
    <location>
        <begin position="162"/>
        <end position="276"/>
    </location>
</feature>
<dbReference type="PATRIC" id="fig|645517.4.peg.2219"/>